<comment type="caution">
    <text evidence="1">The sequence shown here is derived from an EMBL/GenBank/DDBJ whole genome shotgun (WGS) entry which is preliminary data.</text>
</comment>
<name>A0A117L3I9_9THEM</name>
<reference evidence="1 2" key="1">
    <citation type="journal article" date="2015" name="MBio">
        <title>Genome-Resolved Metagenomic Analysis Reveals Roles for Candidate Phyla and Other Microbial Community Members in Biogeochemical Transformations in Oil Reservoirs.</title>
        <authorList>
            <person name="Hu P."/>
            <person name="Tom L."/>
            <person name="Singh A."/>
            <person name="Thomas B.C."/>
            <person name="Baker B.J."/>
            <person name="Piceno Y.M."/>
            <person name="Andersen G.L."/>
            <person name="Banfield J.F."/>
        </authorList>
    </citation>
    <scope>NUCLEOTIDE SEQUENCE [LARGE SCALE GENOMIC DNA]</scope>
    <source>
        <strain evidence="1">46_26</strain>
    </source>
</reference>
<evidence type="ECO:0000313" key="2">
    <source>
        <dbReference type="Proteomes" id="UP000058636"/>
    </source>
</evidence>
<accession>A0A117L3I9</accession>
<evidence type="ECO:0000313" key="1">
    <source>
        <dbReference type="EMBL" id="KUK23783.1"/>
    </source>
</evidence>
<proteinExistence type="predicted"/>
<dbReference type="PATRIC" id="fig|93930.3.peg.652"/>
<organism evidence="1 2">
    <name type="scientific">Thermotoga petrophila</name>
    <dbReference type="NCBI Taxonomy" id="93929"/>
    <lineage>
        <taxon>Bacteria</taxon>
        <taxon>Thermotogati</taxon>
        <taxon>Thermotogota</taxon>
        <taxon>Thermotogae</taxon>
        <taxon>Thermotogales</taxon>
        <taxon>Thermotogaceae</taxon>
        <taxon>Thermotoga</taxon>
    </lineage>
</organism>
<dbReference type="Proteomes" id="UP000058636">
    <property type="component" value="Unassembled WGS sequence"/>
</dbReference>
<sequence>MVRRISFLILILSSLLLFSKEVLFNTYNNTGIVSLTNRTFPFENSRDLEPFKASLETIYTPPKVRGITIDLPDSTALVLSNGVTIGVDVGDIRIPEDVFAELLDSTDLTFVYDAFPIEVFSRDRVVVKGSITKEKLEYYLSFFFKKFEVPRRIEGTIDVTPKPPEVRYSKVWHPLIGTVIFLNVTDDSTFVTLWNGREGKLWYQTTEATRLEVEVVDSLGQSTSLSFEALPVSFAERSYQSSVEFGQSLILPPLVNWFLPSTGEKITVFSPEFPGVYHLIGCDESGNFLRMEIDVRDTTPPLVLSPEKIEDASSFRVEYICDGREVQKIPDGHHVVFVKATDTFGNMSTAFFVVNRPHRVIVRERPVPVYLGPKRKIQIGGLSLKGSLIFGWTREEVEVMMGEEVYKLEK</sequence>
<dbReference type="EMBL" id="LGFG01000004">
    <property type="protein sequence ID" value="KUK23783.1"/>
    <property type="molecule type" value="Genomic_DNA"/>
</dbReference>
<protein>
    <submittedName>
        <fullName evidence="1">Uncharacterized protein</fullName>
    </submittedName>
</protein>
<dbReference type="AlphaFoldDB" id="A0A117L3I9"/>
<gene>
    <name evidence="1" type="ORF">XD57_0129</name>
</gene>